<feature type="domain" description="TGS" evidence="5">
    <location>
        <begin position="413"/>
        <end position="474"/>
    </location>
</feature>
<dbReference type="InterPro" id="IPR004095">
    <property type="entry name" value="TGS"/>
</dbReference>
<dbReference type="FunFam" id="3.10.20.30:FF:000002">
    <property type="entry name" value="GTP pyrophosphokinase (RelA/SpoT)"/>
    <property type="match status" value="1"/>
</dbReference>
<dbReference type="InterPro" id="IPR004811">
    <property type="entry name" value="RelA/Spo_fam"/>
</dbReference>
<reference evidence="6" key="1">
    <citation type="submission" date="2024-06" db="EMBL/GenBank/DDBJ databases">
        <title>A Novel Isolate, Dehalogenimonas sp. Strain 4OHTPN, Dechlorinates Aromatic 4 Hydroxy chlorothalonil by a Novel Reductive Dehalogenase.</title>
        <authorList>
            <person name="Liu G."/>
        </authorList>
    </citation>
    <scope>NUCLEOTIDE SEQUENCE</scope>
    <source>
        <strain evidence="6">4OHTPN</strain>
    </source>
</reference>
<dbReference type="FunFam" id="1.10.3210.10:FF:000001">
    <property type="entry name" value="GTP pyrophosphokinase RelA"/>
    <property type="match status" value="1"/>
</dbReference>
<dbReference type="InterPro" id="IPR006674">
    <property type="entry name" value="HD_domain"/>
</dbReference>
<dbReference type="GO" id="GO:0008728">
    <property type="term" value="F:GTP diphosphokinase activity"/>
    <property type="evidence" value="ECO:0007669"/>
    <property type="project" value="UniProtKB-EC"/>
</dbReference>
<dbReference type="Gene3D" id="3.30.460.10">
    <property type="entry name" value="Beta Polymerase, domain 2"/>
    <property type="match status" value="1"/>
</dbReference>
<dbReference type="PANTHER" id="PTHR21262">
    <property type="entry name" value="GUANOSINE-3',5'-BIS DIPHOSPHATE 3'-PYROPHOSPHOHYDROLASE"/>
    <property type="match status" value="1"/>
</dbReference>
<dbReference type="AlphaFoldDB" id="A0AAU8G983"/>
<dbReference type="PROSITE" id="PS51880">
    <property type="entry name" value="TGS"/>
    <property type="match status" value="1"/>
</dbReference>
<feature type="domain" description="HD" evidence="4">
    <location>
        <begin position="60"/>
        <end position="169"/>
    </location>
</feature>
<dbReference type="InterPro" id="IPR045865">
    <property type="entry name" value="ACT-like_dom_sf"/>
</dbReference>
<dbReference type="SUPFAM" id="SSF81301">
    <property type="entry name" value="Nucleotidyltransferase"/>
    <property type="match status" value="1"/>
</dbReference>
<dbReference type="CDD" id="cd01668">
    <property type="entry name" value="TGS_RSH"/>
    <property type="match status" value="1"/>
</dbReference>
<dbReference type="Pfam" id="PF04607">
    <property type="entry name" value="RelA_SpoT"/>
    <property type="match status" value="1"/>
</dbReference>
<dbReference type="InterPro" id="IPR002912">
    <property type="entry name" value="ACT_dom"/>
</dbReference>
<dbReference type="InterPro" id="IPR012675">
    <property type="entry name" value="Beta-grasp_dom_sf"/>
</dbReference>
<dbReference type="InterPro" id="IPR043519">
    <property type="entry name" value="NT_sf"/>
</dbReference>
<evidence type="ECO:0000259" key="4">
    <source>
        <dbReference type="PROSITE" id="PS51831"/>
    </source>
</evidence>
<evidence type="ECO:0000259" key="5">
    <source>
        <dbReference type="PROSITE" id="PS51880"/>
    </source>
</evidence>
<dbReference type="CDD" id="cd04876">
    <property type="entry name" value="ACT_RelA-SpoT"/>
    <property type="match status" value="1"/>
</dbReference>
<dbReference type="SMART" id="SM00471">
    <property type="entry name" value="HDc"/>
    <property type="match status" value="1"/>
</dbReference>
<dbReference type="SUPFAM" id="SSF81271">
    <property type="entry name" value="TGS-like"/>
    <property type="match status" value="1"/>
</dbReference>
<proteinExistence type="inferred from homology"/>
<sequence length="745" mass="83562">MAFYAILGHWPYYGKQVEVTALLEATARYLPWEKVEQIRSAYDFAAKAHEGQTRKSGEPFIEHPLSVALILAELQLDATAVKAALLHDVPEDSAIPLTKIEELFGKDVGKLVDGVTKLAKLSLAAPGETRFSGNTTYERQAENLRKMLVAMAEDLRVVFIKLADRLHNMRTLDAMPPEKQKDTARETLEIYAPLAHRLGIWEIKWQLEDLAFRFLEPQHYKSLARLLASKRAQREEFIGKVIDVLRSEFDKVGIKAEITGRAKHIYSLHQKAEKYALQGRHFDEIYDLLAIRVLVVSVNECYTALGAVHNLWHPIPGSFDDYIANPKPNGYQSLHTAVLSMSATPLEIQIRTYEMHRLAEYGVAAHWRYKEGDKAAPKSEDRISWLRQLADWHRDLAGAEEFLESVKTDIFNDQVFVFTPGGEIKDLPKGATPLDFAYRVHTELGHRCVGAKVNGKLVGLDYRLRNGEVVEIVTTKKDKGPSRDWLNPNLGYVKTSHAITKIRQWFKKQERTENIEKGRELLEKEFRHLGLKIPDFKTLAHQNNCENIDEFLAAVGYGGLSAHSIALSQVAAAEAPHPVEAAAPAAPARADSSGVSVMGIGDVLTKIAGCCRPLPGEDIIGYVTRSQGVTIHRADCHNVLKEEEPERLIRVEWGRQDQFYPTRLQVLAWDRVGLVRDISTLIADEKVNISNMTVAESPDRVTSITLDIETKGLTQLARLISKMEGVKGVTSINRLGEDSKSRQSA</sequence>
<evidence type="ECO:0000313" key="6">
    <source>
        <dbReference type="EMBL" id="XCH33475.1"/>
    </source>
</evidence>
<keyword evidence="6" id="KW-0808">Transferase</keyword>
<accession>A0AAU8G983</accession>
<dbReference type="EC" id="2.7.6.5" evidence="6"/>
<dbReference type="Gene3D" id="3.10.20.30">
    <property type="match status" value="1"/>
</dbReference>
<gene>
    <name evidence="6" type="ORF">ABV300_00970</name>
</gene>
<protein>
    <submittedName>
        <fullName evidence="6">Bifunctional (P)ppGpp synthetase/guanosine-3',5'-bis(Diphosphate) 3'-pyrophosphohydrolase</fullName>
        <ecNumber evidence="6">2.7.6.5</ecNumber>
    </submittedName>
</protein>
<dbReference type="InterPro" id="IPR033655">
    <property type="entry name" value="TGS_RelA/SpoT"/>
</dbReference>
<dbReference type="GO" id="GO:0005886">
    <property type="term" value="C:plasma membrane"/>
    <property type="evidence" value="ECO:0007669"/>
    <property type="project" value="TreeGrafter"/>
</dbReference>
<dbReference type="SUPFAM" id="SSF109604">
    <property type="entry name" value="HD-domain/PDEase-like"/>
    <property type="match status" value="1"/>
</dbReference>
<name>A0AAU8G983_9CHLR</name>
<evidence type="ECO:0000256" key="2">
    <source>
        <dbReference type="RuleBase" id="RU003847"/>
    </source>
</evidence>
<dbReference type="PROSITE" id="PS51671">
    <property type="entry name" value="ACT"/>
    <property type="match status" value="1"/>
</dbReference>
<evidence type="ECO:0000259" key="3">
    <source>
        <dbReference type="PROSITE" id="PS51671"/>
    </source>
</evidence>
<dbReference type="SMART" id="SM00954">
    <property type="entry name" value="RelA_SpoT"/>
    <property type="match status" value="1"/>
</dbReference>
<dbReference type="EMBL" id="CP159307">
    <property type="protein sequence ID" value="XCH33475.1"/>
    <property type="molecule type" value="Genomic_DNA"/>
</dbReference>
<dbReference type="InterPro" id="IPR012676">
    <property type="entry name" value="TGS-like"/>
</dbReference>
<dbReference type="CDD" id="cd00077">
    <property type="entry name" value="HDc"/>
    <property type="match status" value="1"/>
</dbReference>
<dbReference type="CDD" id="cd05399">
    <property type="entry name" value="NT_Rel-Spo_like"/>
    <property type="match status" value="1"/>
</dbReference>
<dbReference type="NCBIfam" id="TIGR00691">
    <property type="entry name" value="spoT_relA"/>
    <property type="match status" value="1"/>
</dbReference>
<dbReference type="Gene3D" id="1.10.3210.10">
    <property type="entry name" value="Hypothetical protein af1432"/>
    <property type="match status" value="1"/>
</dbReference>
<dbReference type="PANTHER" id="PTHR21262:SF31">
    <property type="entry name" value="GTP PYROPHOSPHOKINASE"/>
    <property type="match status" value="1"/>
</dbReference>
<comment type="function">
    <text evidence="2">In eubacteria ppGpp (guanosine 3'-diphosphate 5'-diphosphate) is a mediator of the stringent response that coordinates a variety of cellular activities in response to changes in nutritional abundance.</text>
</comment>
<dbReference type="Pfam" id="PF13328">
    <property type="entry name" value="HD_4"/>
    <property type="match status" value="1"/>
</dbReference>
<dbReference type="Gene3D" id="3.30.70.260">
    <property type="match status" value="1"/>
</dbReference>
<dbReference type="Pfam" id="PF02824">
    <property type="entry name" value="TGS"/>
    <property type="match status" value="1"/>
</dbReference>
<organism evidence="6">
    <name type="scientific">Dehalogenimonas sp. 4OHTPN</name>
    <dbReference type="NCBI Taxonomy" id="3166643"/>
    <lineage>
        <taxon>Bacteria</taxon>
        <taxon>Bacillati</taxon>
        <taxon>Chloroflexota</taxon>
        <taxon>Dehalococcoidia</taxon>
        <taxon>Dehalococcoidales</taxon>
        <taxon>Dehalococcoidaceae</taxon>
        <taxon>Dehalogenimonas</taxon>
    </lineage>
</organism>
<feature type="domain" description="ACT" evidence="3">
    <location>
        <begin position="663"/>
        <end position="737"/>
    </location>
</feature>
<dbReference type="PROSITE" id="PS51831">
    <property type="entry name" value="HD"/>
    <property type="match status" value="1"/>
</dbReference>
<dbReference type="InterPro" id="IPR007685">
    <property type="entry name" value="RelA_SpoT"/>
</dbReference>
<dbReference type="InterPro" id="IPR003607">
    <property type="entry name" value="HD/PDEase_dom"/>
</dbReference>
<evidence type="ECO:0000256" key="1">
    <source>
        <dbReference type="ARBA" id="ARBA00025704"/>
    </source>
</evidence>
<dbReference type="RefSeq" id="WP_353714708.1">
    <property type="nucleotide sequence ID" value="NZ_CP159307.1"/>
</dbReference>
<comment type="similarity">
    <text evidence="2">Belongs to the relA/spoT family.</text>
</comment>
<dbReference type="Pfam" id="PF13291">
    <property type="entry name" value="ACT_4"/>
    <property type="match status" value="1"/>
</dbReference>
<dbReference type="SUPFAM" id="SSF55021">
    <property type="entry name" value="ACT-like"/>
    <property type="match status" value="1"/>
</dbReference>
<dbReference type="GO" id="GO:0015969">
    <property type="term" value="P:guanosine tetraphosphate metabolic process"/>
    <property type="evidence" value="ECO:0007669"/>
    <property type="project" value="InterPro"/>
</dbReference>
<comment type="pathway">
    <text evidence="1">Purine metabolism.</text>
</comment>
<dbReference type="FunFam" id="3.30.460.10:FF:000001">
    <property type="entry name" value="GTP pyrophosphokinase RelA"/>
    <property type="match status" value="1"/>
</dbReference>